<dbReference type="InterPro" id="IPR011251">
    <property type="entry name" value="Luciferase-like_dom"/>
</dbReference>
<accession>A0A438BK29</accession>
<proteinExistence type="predicted"/>
<gene>
    <name evidence="2" type="ORF">EGT67_02435</name>
</gene>
<protein>
    <submittedName>
        <fullName evidence="2">TIGR03564 family F420-dependent LLM class oxidoreductase</fullName>
        <ecNumber evidence="2">1.-.-.-</ecNumber>
    </submittedName>
</protein>
<dbReference type="Gene3D" id="3.20.20.30">
    <property type="entry name" value="Luciferase-like domain"/>
    <property type="match status" value="1"/>
</dbReference>
<keyword evidence="3" id="KW-1185">Reference proteome</keyword>
<evidence type="ECO:0000313" key="3">
    <source>
        <dbReference type="Proteomes" id="UP000286208"/>
    </source>
</evidence>
<dbReference type="PANTHER" id="PTHR43244:SF2">
    <property type="entry name" value="CONSERVED HYPOTHETICAL ALANINE AND PROLINE-RICH PROTEIN"/>
    <property type="match status" value="1"/>
</dbReference>
<name>A0A438BK29_9NOCA</name>
<dbReference type="InterPro" id="IPR036661">
    <property type="entry name" value="Luciferase-like_sf"/>
</dbReference>
<feature type="domain" description="Luciferase-like" evidence="1">
    <location>
        <begin position="12"/>
        <end position="277"/>
    </location>
</feature>
<sequence>MMEIGRMVWPAARLDEVVERVARVEADGFAAAWVPQIFGWDALTVLALAGERTTSIRLGTAVLPTHPTHPLLLAASALTTQAAVGGRLQLGIGVSHRFIVEDVWGLSFDRPVQWARDYLAALVPTLHGERTHVDGVRLRAELPRPLDTFDTPAPPVLVAALGPAMLRLAGEHADGTVTLMTGTRTVAEHIVPGISVAAAAAGRPAPRIVVGLPICVTSDADVARQRCREEFAAYTNTPSYRAMLDKEGAADPADVALIGTRGEVLERLDALRDAGATEYMSWVFGTDEEQAATVACLQDYVRR</sequence>
<dbReference type="PANTHER" id="PTHR43244">
    <property type="match status" value="1"/>
</dbReference>
<dbReference type="EC" id="1.-.-.-" evidence="2"/>
<evidence type="ECO:0000313" key="2">
    <source>
        <dbReference type="EMBL" id="RVW11306.1"/>
    </source>
</evidence>
<dbReference type="Pfam" id="PF00296">
    <property type="entry name" value="Bac_luciferase"/>
    <property type="match status" value="1"/>
</dbReference>
<reference evidence="2 3" key="1">
    <citation type="submission" date="2018-11" db="EMBL/GenBank/DDBJ databases">
        <title>Rhodococcus spongicola sp. nov. and Rhodococcus xishaensis sp. nov. from marine sponges.</title>
        <authorList>
            <person name="Li L."/>
            <person name="Lin H.W."/>
        </authorList>
    </citation>
    <scope>NUCLEOTIDE SEQUENCE [LARGE SCALE GENOMIC DNA]</scope>
    <source>
        <strain evidence="2 3">CCTCC AB2014297</strain>
    </source>
</reference>
<comment type="caution">
    <text evidence="2">The sequence shown here is derived from an EMBL/GenBank/DDBJ whole genome shotgun (WGS) entry which is preliminary data.</text>
</comment>
<dbReference type="AlphaFoldDB" id="A0A438BK29"/>
<keyword evidence="2" id="KW-0560">Oxidoreductase</keyword>
<dbReference type="InterPro" id="IPR019910">
    <property type="entry name" value="Lucif-like_OxRdtase_MSMEG_4879"/>
</dbReference>
<dbReference type="CDD" id="cd01097">
    <property type="entry name" value="Tetrahydromethanopterin_reductase"/>
    <property type="match status" value="1"/>
</dbReference>
<dbReference type="SUPFAM" id="SSF51679">
    <property type="entry name" value="Bacterial luciferase-like"/>
    <property type="match status" value="1"/>
</dbReference>
<dbReference type="GO" id="GO:0016705">
    <property type="term" value="F:oxidoreductase activity, acting on paired donors, with incorporation or reduction of molecular oxygen"/>
    <property type="evidence" value="ECO:0007669"/>
    <property type="project" value="InterPro"/>
</dbReference>
<dbReference type="Proteomes" id="UP000286208">
    <property type="component" value="Unassembled WGS sequence"/>
</dbReference>
<organism evidence="2 3">
    <name type="scientific">Prescottella agglutinans</name>
    <dbReference type="NCBI Taxonomy" id="1644129"/>
    <lineage>
        <taxon>Bacteria</taxon>
        <taxon>Bacillati</taxon>
        <taxon>Actinomycetota</taxon>
        <taxon>Actinomycetes</taxon>
        <taxon>Mycobacteriales</taxon>
        <taxon>Nocardiaceae</taxon>
        <taxon>Prescottella</taxon>
    </lineage>
</organism>
<evidence type="ECO:0000259" key="1">
    <source>
        <dbReference type="Pfam" id="PF00296"/>
    </source>
</evidence>
<dbReference type="OrthoDB" id="7054907at2"/>
<dbReference type="NCBIfam" id="TIGR03564">
    <property type="entry name" value="F420_MSMEG_4879"/>
    <property type="match status" value="1"/>
</dbReference>
<dbReference type="InterPro" id="IPR050564">
    <property type="entry name" value="F420-G6PD/mer"/>
</dbReference>
<dbReference type="EMBL" id="RKLP01000001">
    <property type="protein sequence ID" value="RVW11306.1"/>
    <property type="molecule type" value="Genomic_DNA"/>
</dbReference>